<comment type="caution">
    <text evidence="1">The sequence shown here is derived from an EMBL/GenBank/DDBJ whole genome shotgun (WGS) entry which is preliminary data.</text>
</comment>
<evidence type="ECO:0000313" key="2">
    <source>
        <dbReference type="Proteomes" id="UP000215616"/>
    </source>
</evidence>
<sequence length="231" mass="25744">MTALQAFGPNLWIADGPVVTAGGGFHYPTRMAVIRLTDGSLFIWSPIALSDALEREVDALGPVRHLIAPNSLHDRFLGEWRSRYPAARLHAAPGLRQSRPDLDIAAELGDAPASDWAADIDQAPMRGNLITTEVAFFHRPSATLLVADLIQHFAPTWFTGWRAWVAKLDLMSAPQPETPRKFRAAFVDRIAARRGLNRIVQWPIERVVMAHADPVQTNGRAFVQRAFRWLT</sequence>
<accession>A0A258DA96</accession>
<dbReference type="SUPFAM" id="SSF56281">
    <property type="entry name" value="Metallo-hydrolase/oxidoreductase"/>
    <property type="match status" value="1"/>
</dbReference>
<proteinExistence type="predicted"/>
<dbReference type="Proteomes" id="UP000215616">
    <property type="component" value="Unassembled WGS sequence"/>
</dbReference>
<name>A0A258DA96_CAUVI</name>
<dbReference type="AlphaFoldDB" id="A0A258DA96"/>
<dbReference type="PANTHER" id="PTHR33835:SF1">
    <property type="entry name" value="METALLO-BETA-LACTAMASE DOMAIN-CONTAINING PROTEIN"/>
    <property type="match status" value="1"/>
</dbReference>
<reference evidence="1 2" key="1">
    <citation type="submission" date="2017-03" db="EMBL/GenBank/DDBJ databases">
        <title>Lifting the veil on microbial sulfur biogeochemistry in mining wastewaters.</title>
        <authorList>
            <person name="Kantor R.S."/>
            <person name="Colenbrander Nelson T."/>
            <person name="Marshall S."/>
            <person name="Bennett D."/>
            <person name="Apte S."/>
            <person name="Camacho D."/>
            <person name="Thomas B.C."/>
            <person name="Warren L.A."/>
            <person name="Banfield J.F."/>
        </authorList>
    </citation>
    <scope>NUCLEOTIDE SEQUENCE [LARGE SCALE GENOMIC DNA]</scope>
    <source>
        <strain evidence="1">32-67-7</strain>
    </source>
</reference>
<evidence type="ECO:0008006" key="3">
    <source>
        <dbReference type="Google" id="ProtNLM"/>
    </source>
</evidence>
<evidence type="ECO:0000313" key="1">
    <source>
        <dbReference type="EMBL" id="OYX04875.1"/>
    </source>
</evidence>
<dbReference type="Pfam" id="PF14234">
    <property type="entry name" value="DUF4336"/>
    <property type="match status" value="1"/>
</dbReference>
<dbReference type="EMBL" id="NCDQ01000055">
    <property type="protein sequence ID" value="OYX04875.1"/>
    <property type="molecule type" value="Genomic_DNA"/>
</dbReference>
<organism evidence="1 2">
    <name type="scientific">Caulobacter vibrioides</name>
    <name type="common">Caulobacter crescentus</name>
    <dbReference type="NCBI Taxonomy" id="155892"/>
    <lineage>
        <taxon>Bacteria</taxon>
        <taxon>Pseudomonadati</taxon>
        <taxon>Pseudomonadota</taxon>
        <taxon>Alphaproteobacteria</taxon>
        <taxon>Caulobacterales</taxon>
        <taxon>Caulobacteraceae</taxon>
        <taxon>Caulobacter</taxon>
    </lineage>
</organism>
<dbReference type="InterPro" id="IPR025638">
    <property type="entry name" value="DUF4336"/>
</dbReference>
<protein>
    <recommendedName>
        <fullName evidence="3">DUF4336 domain-containing protein</fullName>
    </recommendedName>
</protein>
<gene>
    <name evidence="1" type="ORF">B7Z12_05155</name>
</gene>
<dbReference type="InterPro" id="IPR036866">
    <property type="entry name" value="RibonucZ/Hydroxyglut_hydro"/>
</dbReference>
<dbReference type="PANTHER" id="PTHR33835">
    <property type="entry name" value="YALI0C07656P"/>
    <property type="match status" value="1"/>
</dbReference>